<protein>
    <submittedName>
        <fullName evidence="2">Uncharacterized protein</fullName>
    </submittedName>
</protein>
<evidence type="ECO:0000313" key="2">
    <source>
        <dbReference type="EMBL" id="OPX55200.1"/>
    </source>
</evidence>
<dbReference type="EMBL" id="MTSM01000011">
    <property type="protein sequence ID" value="OPX55200.1"/>
    <property type="molecule type" value="Genomic_DNA"/>
</dbReference>
<evidence type="ECO:0000256" key="1">
    <source>
        <dbReference type="SAM" id="Phobius"/>
    </source>
</evidence>
<dbReference type="OrthoDB" id="7068642at2"/>
<feature type="transmembrane region" description="Helical" evidence="1">
    <location>
        <begin position="69"/>
        <end position="95"/>
    </location>
</feature>
<accession>A0A1T4R7H1</accession>
<comment type="caution">
    <text evidence="2">The sequence shown here is derived from an EMBL/GenBank/DDBJ whole genome shotgun (WGS) entry which is preliminary data.</text>
</comment>
<proteinExistence type="predicted"/>
<feature type="transmembrane region" description="Helical" evidence="1">
    <location>
        <begin position="101"/>
        <end position="123"/>
    </location>
</feature>
<dbReference type="RefSeq" id="WP_078745785.1">
    <property type="nucleotide sequence ID" value="NZ_FUXG01000014.1"/>
</dbReference>
<keyword evidence="1" id="KW-0472">Membrane</keyword>
<organism evidence="2 3">
    <name type="scientific">Oceanospirillum multiglobuliferum</name>
    <dbReference type="NCBI Taxonomy" id="64969"/>
    <lineage>
        <taxon>Bacteria</taxon>
        <taxon>Pseudomonadati</taxon>
        <taxon>Pseudomonadota</taxon>
        <taxon>Gammaproteobacteria</taxon>
        <taxon>Oceanospirillales</taxon>
        <taxon>Oceanospirillaceae</taxon>
        <taxon>Oceanospirillum</taxon>
    </lineage>
</organism>
<keyword evidence="1" id="KW-1133">Transmembrane helix</keyword>
<name>A0A1T4R7H1_9GAMM</name>
<keyword evidence="1" id="KW-0812">Transmembrane</keyword>
<keyword evidence="3" id="KW-1185">Reference proteome</keyword>
<dbReference type="AlphaFoldDB" id="A0A1T4R7H1"/>
<reference evidence="2 3" key="1">
    <citation type="submission" date="2017-01" db="EMBL/GenBank/DDBJ databases">
        <title>Genome Sequencing of a Marine Spirillum, Oceanospirillum multiglobuliferum ATCC 33336, from Japan.</title>
        <authorList>
            <person name="Carney J.G."/>
            <person name="Trachtenberg A.M."/>
            <person name="Rheaume B.A."/>
            <person name="Linnane J.D."/>
            <person name="Pitts N.L."/>
            <person name="Mykles D.L."/>
            <person name="Maclea K.S."/>
        </authorList>
    </citation>
    <scope>NUCLEOTIDE SEQUENCE [LARGE SCALE GENOMIC DNA]</scope>
    <source>
        <strain evidence="2 3">ATCC 33336</strain>
    </source>
</reference>
<dbReference type="Proteomes" id="UP000191418">
    <property type="component" value="Unassembled WGS sequence"/>
</dbReference>
<sequence>MLEEMLELPAIVQGALGSALFAIVLWLLKLGSSFLVDRVSFIDNKMKVHKINAQLLRCKALQHGEPATVTFALVGLIYLALANILKAVICLIVGYGLSSYMAMFSGISLVFALYFVLQALACVSDEADGDNYQEKIENLEGQLSELTSVKK</sequence>
<feature type="transmembrane region" description="Helical" evidence="1">
    <location>
        <begin position="6"/>
        <end position="28"/>
    </location>
</feature>
<evidence type="ECO:0000313" key="3">
    <source>
        <dbReference type="Proteomes" id="UP000191418"/>
    </source>
</evidence>
<gene>
    <name evidence="2" type="ORF">BTE48_09630</name>
</gene>